<dbReference type="Gene3D" id="3.30.420.10">
    <property type="entry name" value="Ribonuclease H-like superfamily/Ribonuclease H"/>
    <property type="match status" value="1"/>
</dbReference>
<feature type="region of interest" description="Disordered" evidence="1">
    <location>
        <begin position="94"/>
        <end position="119"/>
    </location>
</feature>
<dbReference type="InterPro" id="IPR012337">
    <property type="entry name" value="RNaseH-like_sf"/>
</dbReference>
<dbReference type="EMBL" id="DF238331">
    <property type="protein sequence ID" value="GAQ93241.1"/>
    <property type="molecule type" value="Genomic_DNA"/>
</dbReference>
<sequence>MPVASVRGSRCIATFLDDYSKHLVVVPMKQKSEVAKVTRHVISRLKLQTRKKLKSMWTDRGKQRFILIRDVIFDEGIGGDGVVKLGSDFTDAHLKGTPREHPEPQTYQEAGRGEESELWRKSMSRRRDAVFVGKRDLGARQKPEGVKPIPITWIYKIQQDAFGDVERYKSRLVTKGYL</sequence>
<evidence type="ECO:0008006" key="4">
    <source>
        <dbReference type="Google" id="ProtNLM"/>
    </source>
</evidence>
<protein>
    <recommendedName>
        <fullName evidence="4">Reverse transcriptase Ty1/copia-type domain-containing protein</fullName>
    </recommendedName>
</protein>
<keyword evidence="3" id="KW-1185">Reference proteome</keyword>
<dbReference type="PANTHER" id="PTHR42648:SF28">
    <property type="entry name" value="TRANSPOSON-ENCODED PROTEIN WITH RIBONUCLEASE H-LIKE AND RETROVIRUS ZINC FINGER-LIKE DOMAINS"/>
    <property type="match status" value="1"/>
</dbReference>
<dbReference type="InterPro" id="IPR036397">
    <property type="entry name" value="RNaseH_sf"/>
</dbReference>
<feature type="compositionally biased region" description="Basic and acidic residues" evidence="1">
    <location>
        <begin position="94"/>
        <end position="103"/>
    </location>
</feature>
<accession>A0A1Y1IV35</accession>
<dbReference type="SUPFAM" id="SSF53098">
    <property type="entry name" value="Ribonuclease H-like"/>
    <property type="match status" value="1"/>
</dbReference>
<evidence type="ECO:0000256" key="1">
    <source>
        <dbReference type="SAM" id="MobiDB-lite"/>
    </source>
</evidence>
<gene>
    <name evidence="2" type="ORF">KFL_013820025</name>
</gene>
<reference evidence="2 3" key="1">
    <citation type="journal article" date="2014" name="Nat. Commun.">
        <title>Klebsormidium flaccidum genome reveals primary factors for plant terrestrial adaptation.</title>
        <authorList>
            <person name="Hori K."/>
            <person name="Maruyama F."/>
            <person name="Fujisawa T."/>
            <person name="Togashi T."/>
            <person name="Yamamoto N."/>
            <person name="Seo M."/>
            <person name="Sato S."/>
            <person name="Yamada T."/>
            <person name="Mori H."/>
            <person name="Tajima N."/>
            <person name="Moriyama T."/>
            <person name="Ikeuchi M."/>
            <person name="Watanabe M."/>
            <person name="Wada H."/>
            <person name="Kobayashi K."/>
            <person name="Saito M."/>
            <person name="Masuda T."/>
            <person name="Sasaki-Sekimoto Y."/>
            <person name="Mashiguchi K."/>
            <person name="Awai K."/>
            <person name="Shimojima M."/>
            <person name="Masuda S."/>
            <person name="Iwai M."/>
            <person name="Nobusawa T."/>
            <person name="Narise T."/>
            <person name="Kondo S."/>
            <person name="Saito H."/>
            <person name="Sato R."/>
            <person name="Murakawa M."/>
            <person name="Ihara Y."/>
            <person name="Oshima-Yamada Y."/>
            <person name="Ohtaka K."/>
            <person name="Satoh M."/>
            <person name="Sonobe K."/>
            <person name="Ishii M."/>
            <person name="Ohtani R."/>
            <person name="Kanamori-Sato M."/>
            <person name="Honoki R."/>
            <person name="Miyazaki D."/>
            <person name="Mochizuki H."/>
            <person name="Umetsu J."/>
            <person name="Higashi K."/>
            <person name="Shibata D."/>
            <person name="Kamiya Y."/>
            <person name="Sato N."/>
            <person name="Nakamura Y."/>
            <person name="Tabata S."/>
            <person name="Ida S."/>
            <person name="Kurokawa K."/>
            <person name="Ohta H."/>
        </authorList>
    </citation>
    <scope>NUCLEOTIDE SEQUENCE [LARGE SCALE GENOMIC DNA]</scope>
    <source>
        <strain evidence="2 3">NIES-2285</strain>
    </source>
</reference>
<dbReference type="PANTHER" id="PTHR42648">
    <property type="entry name" value="TRANSPOSASE, PUTATIVE-RELATED"/>
    <property type="match status" value="1"/>
</dbReference>
<name>A0A1Y1IV35_KLENI</name>
<evidence type="ECO:0000313" key="2">
    <source>
        <dbReference type="EMBL" id="GAQ93241.1"/>
    </source>
</evidence>
<evidence type="ECO:0000313" key="3">
    <source>
        <dbReference type="Proteomes" id="UP000054558"/>
    </source>
</evidence>
<dbReference type="Proteomes" id="UP000054558">
    <property type="component" value="Unassembled WGS sequence"/>
</dbReference>
<organism evidence="2 3">
    <name type="scientific">Klebsormidium nitens</name>
    <name type="common">Green alga</name>
    <name type="synonym">Ulothrix nitens</name>
    <dbReference type="NCBI Taxonomy" id="105231"/>
    <lineage>
        <taxon>Eukaryota</taxon>
        <taxon>Viridiplantae</taxon>
        <taxon>Streptophyta</taxon>
        <taxon>Klebsormidiophyceae</taxon>
        <taxon>Klebsormidiales</taxon>
        <taxon>Klebsormidiaceae</taxon>
        <taxon>Klebsormidium</taxon>
    </lineage>
</organism>
<proteinExistence type="predicted"/>
<dbReference type="InterPro" id="IPR039537">
    <property type="entry name" value="Retrotran_Ty1/copia-like"/>
</dbReference>
<dbReference type="AlphaFoldDB" id="A0A1Y1IV35"/>
<dbReference type="GO" id="GO:0003676">
    <property type="term" value="F:nucleic acid binding"/>
    <property type="evidence" value="ECO:0007669"/>
    <property type="project" value="InterPro"/>
</dbReference>
<dbReference type="OrthoDB" id="411615at2759"/>